<evidence type="ECO:0000259" key="6">
    <source>
        <dbReference type="PROSITE" id="PS51202"/>
    </source>
</evidence>
<evidence type="ECO:0000256" key="2">
    <source>
        <dbReference type="ARBA" id="ARBA00023125"/>
    </source>
</evidence>
<dbReference type="PANTHER" id="PTHR30445:SF8">
    <property type="entry name" value="K(+)_H(+) ANTIPORTER SUBUNIT KHTT"/>
    <property type="match status" value="1"/>
</dbReference>
<dbReference type="RefSeq" id="WP_090042912.1">
    <property type="nucleotide sequence ID" value="NZ_FOKI01000045.1"/>
</dbReference>
<dbReference type="AlphaFoldDB" id="A0A1I1AWS7"/>
<protein>
    <submittedName>
        <fullName evidence="7">Regulatory protein, gntR family</fullName>
    </submittedName>
</protein>
<organism evidence="7 8">
    <name type="scientific">Clostridium frigidicarnis</name>
    <dbReference type="NCBI Taxonomy" id="84698"/>
    <lineage>
        <taxon>Bacteria</taxon>
        <taxon>Bacillati</taxon>
        <taxon>Bacillota</taxon>
        <taxon>Clostridia</taxon>
        <taxon>Eubacteriales</taxon>
        <taxon>Clostridiaceae</taxon>
        <taxon>Clostridium</taxon>
    </lineage>
</organism>
<feature type="domain" description="RCK C-terminal" evidence="6">
    <location>
        <begin position="120"/>
        <end position="205"/>
    </location>
</feature>
<name>A0A1I1AWS7_9CLOT</name>
<proteinExistence type="predicted"/>
<evidence type="ECO:0000256" key="3">
    <source>
        <dbReference type="ARBA" id="ARBA00023163"/>
    </source>
</evidence>
<keyword evidence="3" id="KW-0804">Transcription</keyword>
<keyword evidence="1" id="KW-0805">Transcription regulation</keyword>
<dbReference type="PROSITE" id="PS51202">
    <property type="entry name" value="RCK_C"/>
    <property type="match status" value="1"/>
</dbReference>
<dbReference type="EMBL" id="FOKI01000045">
    <property type="protein sequence ID" value="SFB40743.1"/>
    <property type="molecule type" value="Genomic_DNA"/>
</dbReference>
<dbReference type="GO" id="GO:0003700">
    <property type="term" value="F:DNA-binding transcription factor activity"/>
    <property type="evidence" value="ECO:0007669"/>
    <property type="project" value="InterPro"/>
</dbReference>
<keyword evidence="2" id="KW-0238">DNA-binding</keyword>
<accession>A0A1I1AWS7</accession>
<dbReference type="OrthoDB" id="226679at2"/>
<dbReference type="InterPro" id="IPR036390">
    <property type="entry name" value="WH_DNA-bd_sf"/>
</dbReference>
<gene>
    <name evidence="7" type="ORF">SAMN04488528_10455</name>
</gene>
<keyword evidence="8" id="KW-1185">Reference proteome</keyword>
<dbReference type="PROSITE" id="PS50949">
    <property type="entry name" value="HTH_GNTR"/>
    <property type="match status" value="1"/>
</dbReference>
<evidence type="ECO:0000256" key="4">
    <source>
        <dbReference type="SAM" id="Coils"/>
    </source>
</evidence>
<dbReference type="SMART" id="SM00345">
    <property type="entry name" value="HTH_GNTR"/>
    <property type="match status" value="1"/>
</dbReference>
<dbReference type="InterPro" id="IPR050144">
    <property type="entry name" value="AAE_transporter"/>
</dbReference>
<keyword evidence="4" id="KW-0175">Coiled coil</keyword>
<dbReference type="Gene3D" id="3.30.70.1450">
    <property type="entry name" value="Regulator of K+ conductance, C-terminal domain"/>
    <property type="match status" value="1"/>
</dbReference>
<evidence type="ECO:0000313" key="8">
    <source>
        <dbReference type="Proteomes" id="UP000198619"/>
    </source>
</evidence>
<dbReference type="Pfam" id="PF00392">
    <property type="entry name" value="GntR"/>
    <property type="match status" value="1"/>
</dbReference>
<dbReference type="SUPFAM" id="SSF116726">
    <property type="entry name" value="TrkA C-terminal domain-like"/>
    <property type="match status" value="1"/>
</dbReference>
<feature type="coiled-coil region" evidence="4">
    <location>
        <begin position="90"/>
        <end position="117"/>
    </location>
</feature>
<dbReference type="GO" id="GO:0006813">
    <property type="term" value="P:potassium ion transport"/>
    <property type="evidence" value="ECO:0007669"/>
    <property type="project" value="InterPro"/>
</dbReference>
<dbReference type="STRING" id="84698.SAMN04488528_10455"/>
<dbReference type="InterPro" id="IPR006037">
    <property type="entry name" value="RCK_C"/>
</dbReference>
<evidence type="ECO:0000256" key="1">
    <source>
        <dbReference type="ARBA" id="ARBA00023015"/>
    </source>
</evidence>
<dbReference type="InterPro" id="IPR036721">
    <property type="entry name" value="RCK_C_sf"/>
</dbReference>
<dbReference type="Proteomes" id="UP000198619">
    <property type="component" value="Unassembled WGS sequence"/>
</dbReference>
<evidence type="ECO:0000259" key="5">
    <source>
        <dbReference type="PROSITE" id="PS50949"/>
    </source>
</evidence>
<dbReference type="GO" id="GO:0003677">
    <property type="term" value="F:DNA binding"/>
    <property type="evidence" value="ECO:0007669"/>
    <property type="project" value="UniProtKB-KW"/>
</dbReference>
<dbReference type="Pfam" id="PF02080">
    <property type="entry name" value="TrkA_C"/>
    <property type="match status" value="1"/>
</dbReference>
<dbReference type="GO" id="GO:0008324">
    <property type="term" value="F:monoatomic cation transmembrane transporter activity"/>
    <property type="evidence" value="ECO:0007669"/>
    <property type="project" value="InterPro"/>
</dbReference>
<sequence>MSKTISPIYKQIALDIANRIYHGNINEGEKLHGRSTLAGEYNVSPETIRRSIKLLEDTEVLIVNKGSGITVLSKDRACYFINRFQEIESLGMLKSRVEELIEQRKQIDLEVSDLIHQITDLSNRLKNVNPINTIEFEVPKGYNGLGKTIEEMKFWHKTGATIIGVRRNGSIIASPGPYLSIEQGDILLVVGDDDSLNRVEKFLEI</sequence>
<dbReference type="InterPro" id="IPR000524">
    <property type="entry name" value="Tscrpt_reg_HTH_GntR"/>
</dbReference>
<reference evidence="7 8" key="1">
    <citation type="submission" date="2016-10" db="EMBL/GenBank/DDBJ databases">
        <authorList>
            <person name="de Groot N.N."/>
        </authorList>
    </citation>
    <scope>NUCLEOTIDE SEQUENCE [LARGE SCALE GENOMIC DNA]</scope>
    <source>
        <strain evidence="7 8">DSM 12271</strain>
    </source>
</reference>
<dbReference type="SUPFAM" id="SSF46785">
    <property type="entry name" value="Winged helix' DNA-binding domain"/>
    <property type="match status" value="1"/>
</dbReference>
<feature type="domain" description="HTH gntR-type" evidence="5">
    <location>
        <begin position="6"/>
        <end position="74"/>
    </location>
</feature>
<dbReference type="InterPro" id="IPR036388">
    <property type="entry name" value="WH-like_DNA-bd_sf"/>
</dbReference>
<dbReference type="PANTHER" id="PTHR30445">
    <property type="entry name" value="K(+)_H(+) ANTIPORTER SUBUNIT KHTT"/>
    <property type="match status" value="1"/>
</dbReference>
<evidence type="ECO:0000313" key="7">
    <source>
        <dbReference type="EMBL" id="SFB40743.1"/>
    </source>
</evidence>
<dbReference type="Gene3D" id="1.10.10.10">
    <property type="entry name" value="Winged helix-like DNA-binding domain superfamily/Winged helix DNA-binding domain"/>
    <property type="match status" value="1"/>
</dbReference>